<accession>A0A926ZGY7</accession>
<name>A0A926ZGY7_9CYAN</name>
<reference evidence="1" key="1">
    <citation type="journal article" date="2015" name="ISME J.">
        <title>Draft Genome Sequence of Streptomyces incarnatus NRRL8089, which Produces the Nucleoside Antibiotic Sinefungin.</title>
        <authorList>
            <person name="Oshima K."/>
            <person name="Hattori M."/>
            <person name="Shimizu H."/>
            <person name="Fukuda K."/>
            <person name="Nemoto M."/>
            <person name="Inagaki K."/>
            <person name="Tamura T."/>
        </authorList>
    </citation>
    <scope>NUCLEOTIDE SEQUENCE</scope>
    <source>
        <strain evidence="1">FACHB-1375</strain>
    </source>
</reference>
<dbReference type="AlphaFoldDB" id="A0A926ZGY7"/>
<dbReference type="Proteomes" id="UP000641646">
    <property type="component" value="Unassembled WGS sequence"/>
</dbReference>
<gene>
    <name evidence="1" type="ORF">H6G03_13345</name>
</gene>
<comment type="caution">
    <text evidence="1">The sequence shown here is derived from an EMBL/GenBank/DDBJ whole genome shotgun (WGS) entry which is preliminary data.</text>
</comment>
<keyword evidence="2" id="KW-1185">Reference proteome</keyword>
<reference evidence="1" key="2">
    <citation type="submission" date="2020-08" db="EMBL/GenBank/DDBJ databases">
        <authorList>
            <person name="Chen M."/>
            <person name="Teng W."/>
            <person name="Zhao L."/>
            <person name="Hu C."/>
            <person name="Zhou Y."/>
            <person name="Han B."/>
            <person name="Song L."/>
            <person name="Shu W."/>
        </authorList>
    </citation>
    <scope>NUCLEOTIDE SEQUENCE</scope>
    <source>
        <strain evidence="1">FACHB-1375</strain>
    </source>
</reference>
<evidence type="ECO:0000313" key="2">
    <source>
        <dbReference type="Proteomes" id="UP000641646"/>
    </source>
</evidence>
<proteinExistence type="predicted"/>
<evidence type="ECO:0000313" key="1">
    <source>
        <dbReference type="EMBL" id="MBD2182079.1"/>
    </source>
</evidence>
<sequence>MLFFKDELASVELAPGIGIGFSVSQGWLPLVERPFLILVGLTGVGKSTVTAALSDAGLEFNLLPNRRTLTDRFIIPTIVKMDEKGGNPSCRLSRLYYTRRYKQLFPAGMVHILSQLQIAPLEIHFPLIFDGLRGENEVTYATKMLPLAQFVFLDAPEYVRLQRLLIRNDSFDRVAKSSQAGQHPEVSQSRSFADLGVPEASAFFSDRETAEILERVREGVYSVSAVRDRLKIVVEERRSYDPSATRAALEKLASDRTLVIDTTRYSPELIARKVVQFLHPEA</sequence>
<dbReference type="EMBL" id="JACJPW010000030">
    <property type="protein sequence ID" value="MBD2182079.1"/>
    <property type="molecule type" value="Genomic_DNA"/>
</dbReference>
<dbReference type="InterPro" id="IPR027417">
    <property type="entry name" value="P-loop_NTPase"/>
</dbReference>
<dbReference type="RefSeq" id="WP_190464890.1">
    <property type="nucleotide sequence ID" value="NZ_JACJPW010000030.1"/>
</dbReference>
<dbReference type="Gene3D" id="3.40.50.300">
    <property type="entry name" value="P-loop containing nucleotide triphosphate hydrolases"/>
    <property type="match status" value="1"/>
</dbReference>
<dbReference type="Pfam" id="PF13238">
    <property type="entry name" value="AAA_18"/>
    <property type="match status" value="1"/>
</dbReference>
<dbReference type="SUPFAM" id="SSF52540">
    <property type="entry name" value="P-loop containing nucleoside triphosphate hydrolases"/>
    <property type="match status" value="1"/>
</dbReference>
<protein>
    <submittedName>
        <fullName evidence="1">AAA family ATPase</fullName>
    </submittedName>
</protein>
<organism evidence="1 2">
    <name type="scientific">Aerosakkonema funiforme FACHB-1375</name>
    <dbReference type="NCBI Taxonomy" id="2949571"/>
    <lineage>
        <taxon>Bacteria</taxon>
        <taxon>Bacillati</taxon>
        <taxon>Cyanobacteriota</taxon>
        <taxon>Cyanophyceae</taxon>
        <taxon>Oscillatoriophycideae</taxon>
        <taxon>Aerosakkonematales</taxon>
        <taxon>Aerosakkonemataceae</taxon>
        <taxon>Aerosakkonema</taxon>
    </lineage>
</organism>